<dbReference type="KEGG" id="ehx:EMIHUDRAFT_201616"/>
<sequence length="165" mass="17698">MPIWGLSTESMSPGRLPVVVRLSNRAWDGEMQLRDFSKRTPLENGLRTDAGGSRLLAERIPERHDSSGGLPGQLQYELKDPKEGAMSARAAEIAAHKNAAAEAARLVAEAAHEPPTATPVMVPLAVVRGAGSEEAAQGRGERAPMVVRSRWRVRIDIVYRGAAGA</sequence>
<evidence type="ECO:0000313" key="1">
    <source>
        <dbReference type="EnsemblProtists" id="EOD35493"/>
    </source>
</evidence>
<dbReference type="EnsemblProtists" id="EOD35493">
    <property type="protein sequence ID" value="EOD35493"/>
    <property type="gene ID" value="EMIHUDRAFT_201616"/>
</dbReference>
<protein>
    <recommendedName>
        <fullName evidence="3">C2 NT-type domain-containing protein</fullName>
    </recommendedName>
</protein>
<dbReference type="AlphaFoldDB" id="A0A0D3KIA8"/>
<dbReference type="PaxDb" id="2903-EOD35493"/>
<organism evidence="1 2">
    <name type="scientific">Emiliania huxleyi (strain CCMP1516)</name>
    <dbReference type="NCBI Taxonomy" id="280463"/>
    <lineage>
        <taxon>Eukaryota</taxon>
        <taxon>Haptista</taxon>
        <taxon>Haptophyta</taxon>
        <taxon>Prymnesiophyceae</taxon>
        <taxon>Isochrysidales</taxon>
        <taxon>Noelaerhabdaceae</taxon>
        <taxon>Emiliania</taxon>
    </lineage>
</organism>
<reference evidence="2" key="1">
    <citation type="journal article" date="2013" name="Nature">
        <title>Pan genome of the phytoplankton Emiliania underpins its global distribution.</title>
        <authorList>
            <person name="Read B.A."/>
            <person name="Kegel J."/>
            <person name="Klute M.J."/>
            <person name="Kuo A."/>
            <person name="Lefebvre S.C."/>
            <person name="Maumus F."/>
            <person name="Mayer C."/>
            <person name="Miller J."/>
            <person name="Monier A."/>
            <person name="Salamov A."/>
            <person name="Young J."/>
            <person name="Aguilar M."/>
            <person name="Claverie J.M."/>
            <person name="Frickenhaus S."/>
            <person name="Gonzalez K."/>
            <person name="Herman E.K."/>
            <person name="Lin Y.C."/>
            <person name="Napier J."/>
            <person name="Ogata H."/>
            <person name="Sarno A.F."/>
            <person name="Shmutz J."/>
            <person name="Schroeder D."/>
            <person name="de Vargas C."/>
            <person name="Verret F."/>
            <person name="von Dassow P."/>
            <person name="Valentin K."/>
            <person name="Van de Peer Y."/>
            <person name="Wheeler G."/>
            <person name="Dacks J.B."/>
            <person name="Delwiche C.F."/>
            <person name="Dyhrman S.T."/>
            <person name="Glockner G."/>
            <person name="John U."/>
            <person name="Richards T."/>
            <person name="Worden A.Z."/>
            <person name="Zhang X."/>
            <person name="Grigoriev I.V."/>
            <person name="Allen A.E."/>
            <person name="Bidle K."/>
            <person name="Borodovsky M."/>
            <person name="Bowler C."/>
            <person name="Brownlee C."/>
            <person name="Cock J.M."/>
            <person name="Elias M."/>
            <person name="Gladyshev V.N."/>
            <person name="Groth M."/>
            <person name="Guda C."/>
            <person name="Hadaegh A."/>
            <person name="Iglesias-Rodriguez M.D."/>
            <person name="Jenkins J."/>
            <person name="Jones B.M."/>
            <person name="Lawson T."/>
            <person name="Leese F."/>
            <person name="Lindquist E."/>
            <person name="Lobanov A."/>
            <person name="Lomsadze A."/>
            <person name="Malik S.B."/>
            <person name="Marsh M.E."/>
            <person name="Mackinder L."/>
            <person name="Mock T."/>
            <person name="Mueller-Roeber B."/>
            <person name="Pagarete A."/>
            <person name="Parker M."/>
            <person name="Probert I."/>
            <person name="Quesneville H."/>
            <person name="Raines C."/>
            <person name="Rensing S.A."/>
            <person name="Riano-Pachon D.M."/>
            <person name="Richier S."/>
            <person name="Rokitta S."/>
            <person name="Shiraiwa Y."/>
            <person name="Soanes D.M."/>
            <person name="van der Giezen M."/>
            <person name="Wahlund T.M."/>
            <person name="Williams B."/>
            <person name="Wilson W."/>
            <person name="Wolfe G."/>
            <person name="Wurch L.L."/>
        </authorList>
    </citation>
    <scope>NUCLEOTIDE SEQUENCE</scope>
</reference>
<dbReference type="RefSeq" id="XP_005787922.1">
    <property type="nucleotide sequence ID" value="XM_005787865.1"/>
</dbReference>
<dbReference type="Proteomes" id="UP000013827">
    <property type="component" value="Unassembled WGS sequence"/>
</dbReference>
<dbReference type="GeneID" id="17280763"/>
<reference evidence="1" key="2">
    <citation type="submission" date="2024-10" db="UniProtKB">
        <authorList>
            <consortium name="EnsemblProtists"/>
        </authorList>
    </citation>
    <scope>IDENTIFICATION</scope>
</reference>
<evidence type="ECO:0000313" key="2">
    <source>
        <dbReference type="Proteomes" id="UP000013827"/>
    </source>
</evidence>
<accession>A0A0D3KIA8</accession>
<dbReference type="HOGENOM" id="CLU_1613884_0_0_1"/>
<name>A0A0D3KIA8_EMIH1</name>
<keyword evidence="2" id="KW-1185">Reference proteome</keyword>
<proteinExistence type="predicted"/>
<evidence type="ECO:0008006" key="3">
    <source>
        <dbReference type="Google" id="ProtNLM"/>
    </source>
</evidence>